<keyword evidence="3 8" id="KW-0663">Pyridoxal phosphate</keyword>
<comment type="pathway">
    <text evidence="5">Amine and polyamine biosynthesis; putrescine biosynthesis via L-ornithine pathway; putrescine from L-ornithine: step 1/1.</text>
</comment>
<evidence type="ECO:0000256" key="3">
    <source>
        <dbReference type="ARBA" id="ARBA00022898"/>
    </source>
</evidence>
<proteinExistence type="inferred from homology"/>
<dbReference type="GO" id="GO:0033387">
    <property type="term" value="P:putrescine biosynthetic process from arginine, via ornithine"/>
    <property type="evidence" value="ECO:0007669"/>
    <property type="project" value="TreeGrafter"/>
</dbReference>
<sequence length="394" mass="42273">MNAYVTEFSASKVVSAPRGVSSRVESFIRATTFDRPTLVIDTQAVAEQYRALSAGLGRAAIHYAVKANPDRAVIETLVGLGSHFDAASRGEIELCLSLGARPQDISFGNTIKRASDIAFAHQAGIRMFAVDAEEEMEKIAEHAPGAQVYVRMIVDASEADWPLSRKFGCAQDKAIALLDLAVARGLEPIGLSFHVGSQTKRALGWAGTLDQVAAVWRKAHEAGHALHTLNIGGGFPAFYTEDIDAPTAYAARVMELVSERFGDVPHVMAEPGRGLVAEAGAIAAEVLLVSKKSENDLHRWVYLDIGRFSGLAETEGEAIRYHLVTERDHEPKGPCVLAGPSCDSADVLYEKRPVELPLGLKAGDKIIIRSCGAYTSTYSSVGFNGFPPLDVVAI</sequence>
<dbReference type="OrthoDB" id="9802241at2"/>
<dbReference type="CDD" id="cd00622">
    <property type="entry name" value="PLPDE_III_ODC"/>
    <property type="match status" value="1"/>
</dbReference>
<feature type="repeat" description="ANK" evidence="9">
    <location>
        <begin position="56"/>
        <end position="89"/>
    </location>
</feature>
<feature type="domain" description="Orn/DAP/Arg decarboxylase 2 N-terminal" evidence="10">
    <location>
        <begin position="44"/>
        <end position="277"/>
    </location>
</feature>
<name>A0A1X6ZSN4_9RHOB</name>
<dbReference type="InterPro" id="IPR022653">
    <property type="entry name" value="De-COase2_pyr-phos_BS"/>
</dbReference>
<comment type="catalytic activity">
    <reaction evidence="7">
        <text>L-ornithine + H(+) = putrescine + CO2</text>
        <dbReference type="Rhea" id="RHEA:22964"/>
        <dbReference type="ChEBI" id="CHEBI:15378"/>
        <dbReference type="ChEBI" id="CHEBI:16526"/>
        <dbReference type="ChEBI" id="CHEBI:46911"/>
        <dbReference type="ChEBI" id="CHEBI:326268"/>
        <dbReference type="EC" id="4.1.1.17"/>
    </reaction>
</comment>
<dbReference type="Pfam" id="PF02784">
    <property type="entry name" value="Orn_Arg_deC_N"/>
    <property type="match status" value="1"/>
</dbReference>
<dbReference type="FunFam" id="3.20.20.10:FF:000008">
    <property type="entry name" value="Ornithine decarboxylase"/>
    <property type="match status" value="1"/>
</dbReference>
<comment type="cofactor">
    <cofactor evidence="1 8">
        <name>pyridoxal 5'-phosphate</name>
        <dbReference type="ChEBI" id="CHEBI:597326"/>
    </cofactor>
</comment>
<dbReference type="PANTHER" id="PTHR11482:SF6">
    <property type="entry name" value="ORNITHINE DECARBOXYLASE 1-RELATED"/>
    <property type="match status" value="1"/>
</dbReference>
<dbReference type="InterPro" id="IPR000183">
    <property type="entry name" value="Orn/DAP/Arg_de-COase"/>
</dbReference>
<evidence type="ECO:0000256" key="2">
    <source>
        <dbReference type="ARBA" id="ARBA00008872"/>
    </source>
</evidence>
<dbReference type="Proteomes" id="UP000193570">
    <property type="component" value="Unassembled WGS sequence"/>
</dbReference>
<dbReference type="PRINTS" id="PR01179">
    <property type="entry name" value="ODADCRBXLASE"/>
</dbReference>
<accession>A0A1X6ZSN4</accession>
<feature type="modified residue" description="N6-(pyridoxal phosphate)lysine" evidence="8">
    <location>
        <position position="66"/>
    </location>
</feature>
<dbReference type="FunFam" id="2.40.37.10:FF:000004">
    <property type="entry name" value="Ornithine decarboxylase"/>
    <property type="match status" value="1"/>
</dbReference>
<keyword evidence="4 11" id="KW-0456">Lyase</keyword>
<gene>
    <name evidence="11" type="primary">ldc_2</name>
    <name evidence="11" type="ORF">ROJ8625_03017</name>
</gene>
<keyword evidence="9" id="KW-0040">ANK repeat</keyword>
<dbReference type="AlphaFoldDB" id="A0A1X6ZSN4"/>
<dbReference type="PROSITE" id="PS50088">
    <property type="entry name" value="ANK_REPEAT"/>
    <property type="match status" value="1"/>
</dbReference>
<evidence type="ECO:0000259" key="10">
    <source>
        <dbReference type="Pfam" id="PF02784"/>
    </source>
</evidence>
<evidence type="ECO:0000256" key="4">
    <source>
        <dbReference type="ARBA" id="ARBA00023239"/>
    </source>
</evidence>
<dbReference type="InterPro" id="IPR029066">
    <property type="entry name" value="PLP-binding_barrel"/>
</dbReference>
<dbReference type="Gene3D" id="2.40.37.10">
    <property type="entry name" value="Lyase, Ornithine Decarboxylase, Chain A, domain 1"/>
    <property type="match status" value="1"/>
</dbReference>
<dbReference type="GO" id="GO:0005737">
    <property type="term" value="C:cytoplasm"/>
    <property type="evidence" value="ECO:0007669"/>
    <property type="project" value="TreeGrafter"/>
</dbReference>
<reference evidence="11 12" key="1">
    <citation type="submission" date="2017-03" db="EMBL/GenBank/DDBJ databases">
        <authorList>
            <person name="Afonso C.L."/>
            <person name="Miller P.J."/>
            <person name="Scott M.A."/>
            <person name="Spackman E."/>
            <person name="Goraichik I."/>
            <person name="Dimitrov K.M."/>
            <person name="Suarez D.L."/>
            <person name="Swayne D.E."/>
        </authorList>
    </citation>
    <scope>NUCLEOTIDE SEQUENCE [LARGE SCALE GENOMIC DNA]</scope>
    <source>
        <strain evidence="11 12">CECT 8625</strain>
    </source>
</reference>
<evidence type="ECO:0000256" key="8">
    <source>
        <dbReference type="PIRSR" id="PIRSR600183-50"/>
    </source>
</evidence>
<protein>
    <recommendedName>
        <fullName evidence="6">ornithine decarboxylase</fullName>
        <ecNumber evidence="6">4.1.1.17</ecNumber>
    </recommendedName>
</protein>
<dbReference type="InterPro" id="IPR002110">
    <property type="entry name" value="Ankyrin_rpt"/>
</dbReference>
<keyword evidence="12" id="KW-1185">Reference proteome</keyword>
<dbReference type="GO" id="GO:0004586">
    <property type="term" value="F:ornithine decarboxylase activity"/>
    <property type="evidence" value="ECO:0007669"/>
    <property type="project" value="UniProtKB-EC"/>
</dbReference>
<evidence type="ECO:0000313" key="12">
    <source>
        <dbReference type="Proteomes" id="UP000193570"/>
    </source>
</evidence>
<evidence type="ECO:0000256" key="5">
    <source>
        <dbReference type="ARBA" id="ARBA00034115"/>
    </source>
</evidence>
<feature type="active site" description="Proton donor" evidence="8">
    <location>
        <position position="342"/>
    </location>
</feature>
<evidence type="ECO:0000313" key="11">
    <source>
        <dbReference type="EMBL" id="SLN59639.1"/>
    </source>
</evidence>
<dbReference type="SUPFAM" id="SSF51419">
    <property type="entry name" value="PLP-binding barrel"/>
    <property type="match status" value="1"/>
</dbReference>
<evidence type="ECO:0000256" key="9">
    <source>
        <dbReference type="PROSITE-ProRule" id="PRU00023"/>
    </source>
</evidence>
<dbReference type="EMBL" id="FWFK01000005">
    <property type="protein sequence ID" value="SLN59639.1"/>
    <property type="molecule type" value="Genomic_DNA"/>
</dbReference>
<dbReference type="EC" id="4.1.1.17" evidence="6"/>
<dbReference type="PROSITE" id="PS00878">
    <property type="entry name" value="ODR_DC_2_1"/>
    <property type="match status" value="1"/>
</dbReference>
<dbReference type="Gene3D" id="3.20.20.10">
    <property type="entry name" value="Alanine racemase"/>
    <property type="match status" value="1"/>
</dbReference>
<dbReference type="InterPro" id="IPR009006">
    <property type="entry name" value="Ala_racemase/Decarboxylase_C"/>
</dbReference>
<dbReference type="InterPro" id="IPR002433">
    <property type="entry name" value="Orn_de-COase"/>
</dbReference>
<evidence type="ECO:0000256" key="1">
    <source>
        <dbReference type="ARBA" id="ARBA00001933"/>
    </source>
</evidence>
<evidence type="ECO:0000256" key="6">
    <source>
        <dbReference type="ARBA" id="ARBA00034138"/>
    </source>
</evidence>
<dbReference type="RefSeq" id="WP_085792683.1">
    <property type="nucleotide sequence ID" value="NZ_FWFK01000005.1"/>
</dbReference>
<evidence type="ECO:0000256" key="7">
    <source>
        <dbReference type="ARBA" id="ARBA00049127"/>
    </source>
</evidence>
<dbReference type="PRINTS" id="PR01182">
    <property type="entry name" value="ORNDCRBXLASE"/>
</dbReference>
<dbReference type="InterPro" id="IPR022644">
    <property type="entry name" value="De-COase2_N"/>
</dbReference>
<comment type="similarity">
    <text evidence="2">Belongs to the Orn/Lys/Arg decarboxylase class-II family.</text>
</comment>
<dbReference type="SUPFAM" id="SSF50621">
    <property type="entry name" value="Alanine racemase C-terminal domain-like"/>
    <property type="match status" value="1"/>
</dbReference>
<dbReference type="PANTHER" id="PTHR11482">
    <property type="entry name" value="ARGININE/DIAMINOPIMELATE/ORNITHINE DECARBOXYLASE"/>
    <property type="match status" value="1"/>
</dbReference>
<organism evidence="11 12">
    <name type="scientific">Roseivivax jejudonensis</name>
    <dbReference type="NCBI Taxonomy" id="1529041"/>
    <lineage>
        <taxon>Bacteria</taxon>
        <taxon>Pseudomonadati</taxon>
        <taxon>Pseudomonadota</taxon>
        <taxon>Alphaproteobacteria</taxon>
        <taxon>Rhodobacterales</taxon>
        <taxon>Roseobacteraceae</taxon>
        <taxon>Roseivivax</taxon>
    </lineage>
</organism>